<evidence type="ECO:0000313" key="1">
    <source>
        <dbReference type="EMBL" id="GHK52491.1"/>
    </source>
</evidence>
<sequence length="48" mass="5609">MLKHLAEAIDLRLHALQFSLVRGAVQHRDGRWRIAASDMRRGRLLFIL</sequence>
<evidence type="ECO:0000313" key="2">
    <source>
        <dbReference type="Proteomes" id="UP000655094"/>
    </source>
</evidence>
<protein>
    <submittedName>
        <fullName evidence="1">Uncharacterized protein</fullName>
    </submittedName>
</protein>
<name>A0A919HPC2_KLEPN</name>
<dbReference type="AlphaFoldDB" id="A0A919HPC2"/>
<comment type="caution">
    <text evidence="1">The sequence shown here is derived from an EMBL/GenBank/DDBJ whole genome shotgun (WGS) entry which is preliminary data.</text>
</comment>
<dbReference type="EMBL" id="BNFF01000001">
    <property type="protein sequence ID" value="GHK52491.1"/>
    <property type="molecule type" value="Genomic_DNA"/>
</dbReference>
<accession>A0A919HPC2</accession>
<gene>
    <name evidence="1" type="ORF">KPZU09_22270</name>
</gene>
<reference evidence="1" key="1">
    <citation type="submission" date="2020-10" db="EMBL/GenBank/DDBJ databases">
        <title>Genome Sequence of ESBL Producing Zambian Clinical Strains.</title>
        <authorList>
            <person name="Shawa M."/>
            <person name="Furuta Y."/>
            <person name="Simbotwe M."/>
            <person name="Mulenga E."/>
            <person name="Mubanga M."/>
            <person name="Mulenga G."/>
            <person name="Kaile C."/>
            <person name="Zorigt T."/>
            <person name="Hang'ombe B."/>
            <person name="Higashi H."/>
        </authorList>
    </citation>
    <scope>NUCLEOTIDE SEQUENCE</scope>
    <source>
        <strain evidence="1">Zam_UTH_09</strain>
    </source>
</reference>
<organism evidence="1 2">
    <name type="scientific">Klebsiella pneumoniae</name>
    <dbReference type="NCBI Taxonomy" id="573"/>
    <lineage>
        <taxon>Bacteria</taxon>
        <taxon>Pseudomonadati</taxon>
        <taxon>Pseudomonadota</taxon>
        <taxon>Gammaproteobacteria</taxon>
        <taxon>Enterobacterales</taxon>
        <taxon>Enterobacteriaceae</taxon>
        <taxon>Klebsiella/Raoultella group</taxon>
        <taxon>Klebsiella</taxon>
        <taxon>Klebsiella pneumoniae complex</taxon>
    </lineage>
</organism>
<proteinExistence type="predicted"/>
<dbReference type="Proteomes" id="UP000655094">
    <property type="component" value="Unassembled WGS sequence"/>
</dbReference>